<dbReference type="InterPro" id="IPR023867">
    <property type="entry name" value="Sulphatase_maturase_rSAM"/>
</dbReference>
<dbReference type="EMBL" id="PNCI01000019">
    <property type="protein sequence ID" value="TMP29008.1"/>
    <property type="molecule type" value="Genomic_DNA"/>
</dbReference>
<proteinExistence type="predicted"/>
<evidence type="ECO:0000259" key="6">
    <source>
        <dbReference type="Pfam" id="PF04055"/>
    </source>
</evidence>
<dbReference type="SFLD" id="SFLDG01067">
    <property type="entry name" value="SPASM/twitch_domain_containing"/>
    <property type="match status" value="1"/>
</dbReference>
<comment type="caution">
    <text evidence="7">The sequence shown here is derived from an EMBL/GenBank/DDBJ whole genome shotgun (WGS) entry which is preliminary data.</text>
</comment>
<reference evidence="7 8" key="1">
    <citation type="submission" date="2018-01" db="EMBL/GenBank/DDBJ databases">
        <authorList>
            <person name="Paulsen S."/>
            <person name="Gram L.K."/>
        </authorList>
    </citation>
    <scope>NUCLEOTIDE SEQUENCE [LARGE SCALE GENOMIC DNA]</scope>
    <source>
        <strain evidence="7 8">S2676</strain>
    </source>
</reference>
<evidence type="ECO:0000256" key="4">
    <source>
        <dbReference type="ARBA" id="ARBA00023004"/>
    </source>
</evidence>
<dbReference type="Pfam" id="PF04055">
    <property type="entry name" value="Radical_SAM"/>
    <property type="match status" value="1"/>
</dbReference>
<keyword evidence="3" id="KW-0479">Metal-binding</keyword>
<dbReference type="RefSeq" id="WP_138552903.1">
    <property type="nucleotide sequence ID" value="NZ_PNCH01000051.1"/>
</dbReference>
<dbReference type="OrthoDB" id="9782387at2"/>
<dbReference type="SFLD" id="SFLDS00029">
    <property type="entry name" value="Radical_SAM"/>
    <property type="match status" value="1"/>
</dbReference>
<organism evidence="7 8">
    <name type="scientific">Pseudoalteromonas rubra</name>
    <dbReference type="NCBI Taxonomy" id="43658"/>
    <lineage>
        <taxon>Bacteria</taxon>
        <taxon>Pseudomonadati</taxon>
        <taxon>Pseudomonadota</taxon>
        <taxon>Gammaproteobacteria</taxon>
        <taxon>Alteromonadales</taxon>
        <taxon>Pseudoalteromonadaceae</taxon>
        <taxon>Pseudoalteromonas</taxon>
    </lineage>
</organism>
<dbReference type="InterPro" id="IPR058240">
    <property type="entry name" value="rSAM_sf"/>
</dbReference>
<dbReference type="InterPro" id="IPR007197">
    <property type="entry name" value="rSAM"/>
</dbReference>
<evidence type="ECO:0000313" key="8">
    <source>
        <dbReference type="Proteomes" id="UP000310249"/>
    </source>
</evidence>
<evidence type="ECO:0000313" key="7">
    <source>
        <dbReference type="EMBL" id="TMP29008.1"/>
    </source>
</evidence>
<dbReference type="CDD" id="cd01335">
    <property type="entry name" value="Radical_SAM"/>
    <property type="match status" value="1"/>
</dbReference>
<feature type="domain" description="Radical SAM core" evidence="6">
    <location>
        <begin position="9"/>
        <end position="146"/>
    </location>
</feature>
<dbReference type="GO" id="GO:0046872">
    <property type="term" value="F:metal ion binding"/>
    <property type="evidence" value="ECO:0007669"/>
    <property type="project" value="UniProtKB-KW"/>
</dbReference>
<reference evidence="8" key="2">
    <citation type="submission" date="2019-06" db="EMBL/GenBank/DDBJ databases">
        <title>Co-occurence of chitin degradation, pigmentation and bioactivity in marine Pseudoalteromonas.</title>
        <authorList>
            <person name="Sonnenschein E.C."/>
            <person name="Bech P.K."/>
        </authorList>
    </citation>
    <scope>NUCLEOTIDE SEQUENCE [LARGE SCALE GENOMIC DNA]</scope>
    <source>
        <strain evidence="8">S2676</strain>
    </source>
</reference>
<dbReference type="PANTHER" id="PTHR43273">
    <property type="entry name" value="ANAEROBIC SULFATASE-MATURATING ENZYME HOMOLOG ASLB-RELATED"/>
    <property type="match status" value="1"/>
</dbReference>
<dbReference type="SUPFAM" id="SSF102114">
    <property type="entry name" value="Radical SAM enzymes"/>
    <property type="match status" value="1"/>
</dbReference>
<name>A0A5S3WNT9_9GAMM</name>
<evidence type="ECO:0000256" key="1">
    <source>
        <dbReference type="ARBA" id="ARBA00001966"/>
    </source>
</evidence>
<sequence>MDVELRPLGVKCNIACQYCYQNPQRDAGNLTKDYDLNAMKQAILEEGADSFTLFGGEALMVPEADLASLWQWGFEQFGHNAVQTNGTLINANHIRLFKKFNVHVGISIDGPGILNDVRWAGSLKKTRALTQKTESAIYRLCQEGLAPSIIVTLHRNNATQDKLATMREWFFRLDNMGIRKVRLHLLESDNELVRQKYVLNERENLTALNFFLDLEQELSAISLDIFSEVTKLLTGQDSKTSCVWRACDPYTTNAVRGVEGFGQSSNCGRTNKDGIDFVKSEQPGYERYIALFHTPQANGGCQGCRFFSMCKGQCPGTSINGDWRNRTEYCAVWFKIFEKLEQQLLDAGKDPLSLSSKRSEIEAFYLEAWANRQNPSIEYILYLMQQKEGVNNAT</sequence>
<evidence type="ECO:0000256" key="3">
    <source>
        <dbReference type="ARBA" id="ARBA00022723"/>
    </source>
</evidence>
<gene>
    <name evidence="7" type="ORF">CWB99_09565</name>
</gene>
<protein>
    <submittedName>
        <fullName evidence="7">Radical SAM protein</fullName>
    </submittedName>
</protein>
<evidence type="ECO:0000256" key="5">
    <source>
        <dbReference type="ARBA" id="ARBA00023014"/>
    </source>
</evidence>
<evidence type="ECO:0000256" key="2">
    <source>
        <dbReference type="ARBA" id="ARBA00022691"/>
    </source>
</evidence>
<keyword evidence="4" id="KW-0408">Iron</keyword>
<accession>A0A5S3WNT9</accession>
<dbReference type="Gene3D" id="3.20.20.70">
    <property type="entry name" value="Aldolase class I"/>
    <property type="match status" value="1"/>
</dbReference>
<dbReference type="Proteomes" id="UP000310249">
    <property type="component" value="Unassembled WGS sequence"/>
</dbReference>
<dbReference type="InterPro" id="IPR013785">
    <property type="entry name" value="Aldolase_TIM"/>
</dbReference>
<dbReference type="PANTHER" id="PTHR43273:SF8">
    <property type="entry name" value="RADICAL SAM DOMAIN PROTEIN"/>
    <property type="match status" value="1"/>
</dbReference>
<comment type="cofactor">
    <cofactor evidence="1">
        <name>[4Fe-4S] cluster</name>
        <dbReference type="ChEBI" id="CHEBI:49883"/>
    </cofactor>
</comment>
<keyword evidence="2" id="KW-0949">S-adenosyl-L-methionine</keyword>
<dbReference type="AlphaFoldDB" id="A0A5S3WNT9"/>
<dbReference type="GO" id="GO:0016491">
    <property type="term" value="F:oxidoreductase activity"/>
    <property type="evidence" value="ECO:0007669"/>
    <property type="project" value="InterPro"/>
</dbReference>
<dbReference type="GO" id="GO:0051536">
    <property type="term" value="F:iron-sulfur cluster binding"/>
    <property type="evidence" value="ECO:0007669"/>
    <property type="project" value="UniProtKB-KW"/>
</dbReference>
<keyword evidence="5" id="KW-0411">Iron-sulfur</keyword>